<accession>A0ABZ2N8Y7</accession>
<dbReference type="PROSITE" id="PS50930">
    <property type="entry name" value="HTH_LYTTR"/>
    <property type="match status" value="1"/>
</dbReference>
<sequence>MKVKVDINDEHDETCITIQAKEWSEELEYIVKMIKSRNTKRLVGVEQDQSILIHPNEIDYVFAENRKVFAAMAQQKVELKMKLYEVESLLKPLHFTRFSKSVIGNLNQILRFELAFNGSLCVHFKSGNKEYVTRNYVAEIKEKLILGGGSYGN</sequence>
<dbReference type="InterPro" id="IPR007492">
    <property type="entry name" value="LytTR_DNA-bd_dom"/>
</dbReference>
<keyword evidence="1" id="KW-0963">Cytoplasm</keyword>
<protein>
    <submittedName>
        <fullName evidence="6">LytTR family DNA-binding domain-containing protein</fullName>
    </submittedName>
</protein>
<evidence type="ECO:0000256" key="4">
    <source>
        <dbReference type="ARBA" id="ARBA00023163"/>
    </source>
</evidence>
<evidence type="ECO:0000313" key="7">
    <source>
        <dbReference type="Proteomes" id="UP001387364"/>
    </source>
</evidence>
<dbReference type="InterPro" id="IPR046947">
    <property type="entry name" value="LytR-like"/>
</dbReference>
<organism evidence="6 7">
    <name type="scientific">Bacillus kandeliae</name>
    <dbReference type="NCBI Taxonomy" id="3129297"/>
    <lineage>
        <taxon>Bacteria</taxon>
        <taxon>Bacillati</taxon>
        <taxon>Bacillota</taxon>
        <taxon>Bacilli</taxon>
        <taxon>Bacillales</taxon>
        <taxon>Bacillaceae</taxon>
        <taxon>Bacillus</taxon>
    </lineage>
</organism>
<dbReference type="Gene3D" id="2.40.50.1020">
    <property type="entry name" value="LytTr DNA-binding domain"/>
    <property type="match status" value="1"/>
</dbReference>
<evidence type="ECO:0000259" key="5">
    <source>
        <dbReference type="PROSITE" id="PS50930"/>
    </source>
</evidence>
<keyword evidence="7" id="KW-1185">Reference proteome</keyword>
<evidence type="ECO:0000256" key="1">
    <source>
        <dbReference type="ARBA" id="ARBA00022490"/>
    </source>
</evidence>
<dbReference type="EMBL" id="CP147404">
    <property type="protein sequence ID" value="WXB94086.1"/>
    <property type="molecule type" value="Genomic_DNA"/>
</dbReference>
<dbReference type="Proteomes" id="UP001387364">
    <property type="component" value="Chromosome"/>
</dbReference>
<dbReference type="SMART" id="SM00850">
    <property type="entry name" value="LytTR"/>
    <property type="match status" value="1"/>
</dbReference>
<reference evidence="6 7" key="1">
    <citation type="submission" date="2024-02" db="EMBL/GenBank/DDBJ databases">
        <title>Seven novel Bacillus-like species.</title>
        <authorList>
            <person name="Liu G."/>
        </authorList>
    </citation>
    <scope>NUCLEOTIDE SEQUENCE [LARGE SCALE GENOMIC DNA]</scope>
    <source>
        <strain evidence="6 7">FJAT-52991</strain>
    </source>
</reference>
<gene>
    <name evidence="6" type="ORF">WDJ61_05515</name>
</gene>
<keyword evidence="3 6" id="KW-0238">DNA-binding</keyword>
<dbReference type="GO" id="GO:0003677">
    <property type="term" value="F:DNA binding"/>
    <property type="evidence" value="ECO:0007669"/>
    <property type="project" value="UniProtKB-KW"/>
</dbReference>
<keyword evidence="2" id="KW-0805">Transcription regulation</keyword>
<keyword evidence="4" id="KW-0804">Transcription</keyword>
<dbReference type="RefSeq" id="WP_338753680.1">
    <property type="nucleotide sequence ID" value="NZ_CP147404.1"/>
</dbReference>
<dbReference type="PANTHER" id="PTHR37299">
    <property type="entry name" value="TRANSCRIPTIONAL REGULATOR-RELATED"/>
    <property type="match status" value="1"/>
</dbReference>
<evidence type="ECO:0000256" key="2">
    <source>
        <dbReference type="ARBA" id="ARBA00023015"/>
    </source>
</evidence>
<dbReference type="Pfam" id="PF04397">
    <property type="entry name" value="LytTR"/>
    <property type="match status" value="1"/>
</dbReference>
<name>A0ABZ2N8Y7_9BACI</name>
<dbReference type="PANTHER" id="PTHR37299:SF2">
    <property type="entry name" value="HTH LYTTR-TYPE DOMAIN-CONTAINING PROTEIN"/>
    <property type="match status" value="1"/>
</dbReference>
<evidence type="ECO:0000313" key="6">
    <source>
        <dbReference type="EMBL" id="WXB94086.1"/>
    </source>
</evidence>
<feature type="domain" description="HTH LytTR-type" evidence="5">
    <location>
        <begin position="42"/>
        <end position="146"/>
    </location>
</feature>
<evidence type="ECO:0000256" key="3">
    <source>
        <dbReference type="ARBA" id="ARBA00023125"/>
    </source>
</evidence>
<proteinExistence type="predicted"/>